<dbReference type="PANTHER" id="PTHR23070">
    <property type="entry name" value="BCS1 AAA-TYPE ATPASE"/>
    <property type="match status" value="1"/>
</dbReference>
<dbReference type="RefSeq" id="XP_001553462.1">
    <property type="nucleotide sequence ID" value="XM_001553412.2"/>
</dbReference>
<dbReference type="Gene3D" id="3.40.50.300">
    <property type="entry name" value="P-loop containing nucleotide triphosphate hydrolases"/>
    <property type="match status" value="1"/>
</dbReference>
<dbReference type="GO" id="GO:0005524">
    <property type="term" value="F:ATP binding"/>
    <property type="evidence" value="ECO:0007669"/>
    <property type="project" value="InterPro"/>
</dbReference>
<evidence type="ECO:0000313" key="2">
    <source>
        <dbReference type="EMBL" id="ATZ52462.1"/>
    </source>
</evidence>
<evidence type="ECO:0000313" key="3">
    <source>
        <dbReference type="Proteomes" id="UP000001798"/>
    </source>
</evidence>
<proteinExistence type="predicted"/>
<gene>
    <name evidence="2" type="ORF">BCIN_08g01750</name>
</gene>
<dbReference type="InterPro" id="IPR050747">
    <property type="entry name" value="Mitochondrial_chaperone_BCS1"/>
</dbReference>
<name>A0A384JPN1_BOTFB</name>
<organism evidence="2 3">
    <name type="scientific">Botryotinia fuckeliana (strain B05.10)</name>
    <name type="common">Noble rot fungus</name>
    <name type="synonym">Botrytis cinerea</name>
    <dbReference type="NCBI Taxonomy" id="332648"/>
    <lineage>
        <taxon>Eukaryota</taxon>
        <taxon>Fungi</taxon>
        <taxon>Dikarya</taxon>
        <taxon>Ascomycota</taxon>
        <taxon>Pezizomycotina</taxon>
        <taxon>Leotiomycetes</taxon>
        <taxon>Helotiales</taxon>
        <taxon>Sclerotiniaceae</taxon>
        <taxon>Botrytis</taxon>
    </lineage>
</organism>
<evidence type="ECO:0000259" key="1">
    <source>
        <dbReference type="Pfam" id="PF00004"/>
    </source>
</evidence>
<dbReference type="AlphaFoldDB" id="A0A384JPN1"/>
<dbReference type="GO" id="GO:0016887">
    <property type="term" value="F:ATP hydrolysis activity"/>
    <property type="evidence" value="ECO:0007669"/>
    <property type="project" value="InterPro"/>
</dbReference>
<reference evidence="2 3" key="1">
    <citation type="journal article" date="2011" name="PLoS Genet.">
        <title>Genomic analysis of the necrotrophic fungal pathogens Sclerotinia sclerotiorum and Botrytis cinerea.</title>
        <authorList>
            <person name="Amselem J."/>
            <person name="Cuomo C.A."/>
            <person name="van Kan J.A."/>
            <person name="Viaud M."/>
            <person name="Benito E.P."/>
            <person name="Couloux A."/>
            <person name="Coutinho P.M."/>
            <person name="de Vries R.P."/>
            <person name="Dyer P.S."/>
            <person name="Fillinger S."/>
            <person name="Fournier E."/>
            <person name="Gout L."/>
            <person name="Hahn M."/>
            <person name="Kohn L."/>
            <person name="Lapalu N."/>
            <person name="Plummer K.M."/>
            <person name="Pradier J.M."/>
            <person name="Quevillon E."/>
            <person name="Sharon A."/>
            <person name="Simon A."/>
            <person name="ten Have A."/>
            <person name="Tudzynski B."/>
            <person name="Tudzynski P."/>
            <person name="Wincker P."/>
            <person name="Andrew M."/>
            <person name="Anthouard V."/>
            <person name="Beever R.E."/>
            <person name="Beffa R."/>
            <person name="Benoit I."/>
            <person name="Bouzid O."/>
            <person name="Brault B."/>
            <person name="Chen Z."/>
            <person name="Choquer M."/>
            <person name="Collemare J."/>
            <person name="Cotton P."/>
            <person name="Danchin E.G."/>
            <person name="Da Silva C."/>
            <person name="Gautier A."/>
            <person name="Giraud C."/>
            <person name="Giraud T."/>
            <person name="Gonzalez C."/>
            <person name="Grossetete S."/>
            <person name="Guldener U."/>
            <person name="Henrissat B."/>
            <person name="Howlett B.J."/>
            <person name="Kodira C."/>
            <person name="Kretschmer M."/>
            <person name="Lappartient A."/>
            <person name="Leroch M."/>
            <person name="Levis C."/>
            <person name="Mauceli E."/>
            <person name="Neuveglise C."/>
            <person name="Oeser B."/>
            <person name="Pearson M."/>
            <person name="Poulain J."/>
            <person name="Poussereau N."/>
            <person name="Quesneville H."/>
            <person name="Rascle C."/>
            <person name="Schumacher J."/>
            <person name="Segurens B."/>
            <person name="Sexton A."/>
            <person name="Silva E."/>
            <person name="Sirven C."/>
            <person name="Soanes D.M."/>
            <person name="Talbot N.J."/>
            <person name="Templeton M."/>
            <person name="Yandava C."/>
            <person name="Yarden O."/>
            <person name="Zeng Q."/>
            <person name="Rollins J.A."/>
            <person name="Lebrun M.H."/>
            <person name="Dickman M."/>
        </authorList>
    </citation>
    <scope>NUCLEOTIDE SEQUENCE [LARGE SCALE GENOMIC DNA]</scope>
    <source>
        <strain evidence="2 3">B05.10</strain>
    </source>
</reference>
<dbReference type="InterPro" id="IPR003959">
    <property type="entry name" value="ATPase_AAA_core"/>
</dbReference>
<reference evidence="2 3" key="3">
    <citation type="journal article" date="2017" name="Mol. Plant Pathol.">
        <title>A gapless genome sequence of the fungus Botrytis cinerea.</title>
        <authorList>
            <person name="Van Kan J.A."/>
            <person name="Stassen J.H."/>
            <person name="Mosbach A."/>
            <person name="Van Der Lee T.A."/>
            <person name="Faino L."/>
            <person name="Farmer A.D."/>
            <person name="Papasotiriou D.G."/>
            <person name="Zhou S."/>
            <person name="Seidl M.F."/>
            <person name="Cottam E."/>
            <person name="Edel D."/>
            <person name="Hahn M."/>
            <person name="Schwartz D.C."/>
            <person name="Dietrich R.A."/>
            <person name="Widdison S."/>
            <person name="Scalliet G."/>
        </authorList>
    </citation>
    <scope>NUCLEOTIDE SEQUENCE [LARGE SCALE GENOMIC DNA]</scope>
    <source>
        <strain evidence="2 3">B05.10</strain>
    </source>
</reference>
<dbReference type="OrthoDB" id="3564363at2759"/>
<dbReference type="GeneID" id="5433993"/>
<sequence length="150" mass="17090">MDEEQKFEVVEEFRAFYSESEKDKKFRGSIGSRHKRVYLFHGVGGTGKSSLIVALANHYNLNICYVDLKMSDPNNMEVILLDLPKPPIVVHENIRASMFQGFKSESKIEGLLMNNLFKLLDSLTSRRGFISIMTTNDLPERQGSSSRVDL</sequence>
<protein>
    <recommendedName>
        <fullName evidence="1">ATPase AAA-type core domain-containing protein</fullName>
    </recommendedName>
</protein>
<dbReference type="Proteomes" id="UP000001798">
    <property type="component" value="Chromosome 8"/>
</dbReference>
<accession>A0A384JPN1</accession>
<dbReference type="Pfam" id="PF00004">
    <property type="entry name" value="AAA"/>
    <property type="match status" value="1"/>
</dbReference>
<keyword evidence="3" id="KW-1185">Reference proteome</keyword>
<dbReference type="SUPFAM" id="SSF52540">
    <property type="entry name" value="P-loop containing nucleoside triphosphate hydrolases"/>
    <property type="match status" value="1"/>
</dbReference>
<dbReference type="VEuPathDB" id="FungiDB:Bcin08g01750"/>
<dbReference type="KEGG" id="bfu:BCIN_08g01750"/>
<reference evidence="2 3" key="2">
    <citation type="journal article" date="2012" name="Eukaryot. Cell">
        <title>Genome update of Botrytis cinerea strains B05.10 and T4.</title>
        <authorList>
            <person name="Staats M."/>
            <person name="van Kan J.A."/>
        </authorList>
    </citation>
    <scope>NUCLEOTIDE SEQUENCE [LARGE SCALE GENOMIC DNA]</scope>
    <source>
        <strain evidence="2 3">B05.10</strain>
    </source>
</reference>
<dbReference type="InterPro" id="IPR027417">
    <property type="entry name" value="P-loop_NTPase"/>
</dbReference>
<feature type="domain" description="ATPase AAA-type core" evidence="1">
    <location>
        <begin position="38"/>
        <end position="138"/>
    </location>
</feature>
<dbReference type="EMBL" id="CP009812">
    <property type="protein sequence ID" value="ATZ52462.1"/>
    <property type="molecule type" value="Genomic_DNA"/>
</dbReference>